<reference evidence="11" key="1">
    <citation type="submission" date="2022-08" db="EMBL/GenBank/DDBJ databases">
        <authorList>
            <person name="Marques A."/>
        </authorList>
    </citation>
    <scope>NUCLEOTIDE SEQUENCE</scope>
    <source>
        <strain evidence="11">RhyPub2mFocal</strain>
        <tissue evidence="11">Leaves</tissue>
    </source>
</reference>
<evidence type="ECO:0000256" key="3">
    <source>
        <dbReference type="ARBA" id="ARBA00022737"/>
    </source>
</evidence>
<keyword evidence="3" id="KW-0677">Repeat</keyword>
<keyword evidence="2" id="KW-0433">Leucine-rich repeat</keyword>
<dbReference type="InterPro" id="IPR038005">
    <property type="entry name" value="RX-like_CC"/>
</dbReference>
<dbReference type="InterPro" id="IPR056789">
    <property type="entry name" value="LRR_R13L1-DRL21"/>
</dbReference>
<evidence type="ECO:0000259" key="9">
    <source>
        <dbReference type="Pfam" id="PF23559"/>
    </source>
</evidence>
<dbReference type="PRINTS" id="PR00364">
    <property type="entry name" value="DISEASERSIST"/>
</dbReference>
<name>A0AAV8EKM0_9POAL</name>
<protein>
    <submittedName>
        <fullName evidence="11">CC-NBS-LRR disease resistance protein</fullName>
    </submittedName>
</protein>
<keyword evidence="4" id="KW-0547">Nucleotide-binding</keyword>
<dbReference type="Pfam" id="PF18052">
    <property type="entry name" value="Rx_N"/>
    <property type="match status" value="1"/>
</dbReference>
<accession>A0AAV8EKM0</accession>
<evidence type="ECO:0000256" key="1">
    <source>
        <dbReference type="ARBA" id="ARBA00008894"/>
    </source>
</evidence>
<dbReference type="SUPFAM" id="SSF52058">
    <property type="entry name" value="L domain-like"/>
    <property type="match status" value="2"/>
</dbReference>
<dbReference type="GO" id="GO:0051707">
    <property type="term" value="P:response to other organism"/>
    <property type="evidence" value="ECO:0007669"/>
    <property type="project" value="UniProtKB-ARBA"/>
</dbReference>
<dbReference type="Pfam" id="PF23559">
    <property type="entry name" value="WHD_DRP"/>
    <property type="match status" value="1"/>
</dbReference>
<dbReference type="GO" id="GO:0005524">
    <property type="term" value="F:ATP binding"/>
    <property type="evidence" value="ECO:0007669"/>
    <property type="project" value="UniProtKB-KW"/>
</dbReference>
<dbReference type="SUPFAM" id="SSF52540">
    <property type="entry name" value="P-loop containing nucleoside triphosphate hydrolases"/>
    <property type="match status" value="1"/>
</dbReference>
<evidence type="ECO:0000259" key="10">
    <source>
        <dbReference type="Pfam" id="PF25019"/>
    </source>
</evidence>
<dbReference type="PANTHER" id="PTHR36766">
    <property type="entry name" value="PLANT BROAD-SPECTRUM MILDEW RESISTANCE PROTEIN RPW8"/>
    <property type="match status" value="1"/>
</dbReference>
<dbReference type="InterPro" id="IPR002182">
    <property type="entry name" value="NB-ARC"/>
</dbReference>
<feature type="domain" description="Disease resistance N-terminal" evidence="8">
    <location>
        <begin position="43"/>
        <end position="110"/>
    </location>
</feature>
<dbReference type="InterPro" id="IPR042197">
    <property type="entry name" value="Apaf_helical"/>
</dbReference>
<gene>
    <name evidence="11" type="ORF">LUZ62_066227</name>
</gene>
<proteinExistence type="inferred from homology"/>
<sequence>MAGLGAYASVSSLIKLVPNLLSEVKNTFFAPSSSSSAQAPDARAIESDLRRVERMLVRIKATLYDAEERNIQDQYVRLWVKEIRELGYEAEYVLEEYMYEVYRAQVEGRKASEQIPIKGGLNLSAVNSVQIPYDIVDRIRFIKSRLEEIENDRKALCLREEDAPRRKKVRHTLNPTSPLMDKKSLFGREEEKKYIIDSLLLEGEAISVLPIVGKGGIGKTIMAQLVYNDKRIENYFDHVGWVCVSNDFSFERISKDIIESFTKKGCNMTNSSVLMEELGNKVRGKRVFLVLDDVWNEEKRLWEPLLTPLMEATKATILVTTRNISVARIIQTMEPLQLQYLSYDNCWLLFTHYAFQGNNLCDQKELIEIGKKIVKKCSGLPLAVKSIASLLSNEKELQSWVEILQSDLWESHAGNDVLAALQISYERLPIYLKSCLLLCSIFPKDHEYSMNLMSRLWIANGYIELNGRELIEEAAADYIKELCERSFFDYYDIKVDEHCLPVDAAFRLHDMVHDLLVLNAEKTCCLVEEGKQPFISKEVCHLYLSKELWEIPELFSSMNIQCVQTLILRPIRRPGNDQVNLNLNSISKVEHLRALDMDYQFNDALPYSLGNMKHLRYLFVGGAIVKQISPQSIFSCYSLRILIIHLSGYRMELQEIGNLNNLEFLELYMSGIPVQLPDSVTLLKKLRVLEIMGHTENFELPECIGNLVEIHRIVIATTVLKELPNSICRLTNLKELIIKTRLRELPKDFGNLINLQFFFLKELLYHIPLSCVKLIPCCMLNIHNITQSDSCHGAVGWLKEFNHLKGALLISDIKNITSIDDVKNANLISMNNLETLSLIWDKEHWRGFYPADYQSFWNSLPDHLKVTEEYLLKKGILRISIGYSENCKCLTGKDHDILEKFQPHPSLKNLQIAFYRGQEFPRWMGDQFSCSSLVKLWIKSCFLITSLSLGNVLTLKHLYIDDCYNLLHLKRESLPFLLEHLTICECASLVEIALLESLVELKISGCDMLESLLTVDLKIPEITKESSEFASDYHLKPCNELKRFPSLKKMTIKYSSCLVIKPNQLVLEEDCKVNIHCCNNLKDWCREHNYTDDFFDQPDEEMER</sequence>
<keyword evidence="5" id="KW-0611">Plant defense</keyword>
<feature type="domain" description="NB-ARC" evidence="7">
    <location>
        <begin position="190"/>
        <end position="358"/>
    </location>
</feature>
<dbReference type="Pfam" id="PF00931">
    <property type="entry name" value="NB-ARC"/>
    <property type="match status" value="1"/>
</dbReference>
<dbReference type="Gene3D" id="1.20.5.4130">
    <property type="match status" value="1"/>
</dbReference>
<evidence type="ECO:0000313" key="11">
    <source>
        <dbReference type="EMBL" id="KAJ4781970.1"/>
    </source>
</evidence>
<dbReference type="InterPro" id="IPR058922">
    <property type="entry name" value="WHD_DRP"/>
</dbReference>
<evidence type="ECO:0000256" key="6">
    <source>
        <dbReference type="ARBA" id="ARBA00022840"/>
    </source>
</evidence>
<dbReference type="Gene3D" id="3.40.50.300">
    <property type="entry name" value="P-loop containing nucleotide triphosphate hydrolases"/>
    <property type="match status" value="1"/>
</dbReference>
<keyword evidence="12" id="KW-1185">Reference proteome</keyword>
<dbReference type="Gene3D" id="3.80.10.10">
    <property type="entry name" value="Ribonuclease Inhibitor"/>
    <property type="match status" value="2"/>
</dbReference>
<dbReference type="AlphaFoldDB" id="A0AAV8EKM0"/>
<dbReference type="GO" id="GO:0043531">
    <property type="term" value="F:ADP binding"/>
    <property type="evidence" value="ECO:0007669"/>
    <property type="project" value="InterPro"/>
</dbReference>
<dbReference type="GO" id="GO:0006952">
    <property type="term" value="P:defense response"/>
    <property type="evidence" value="ECO:0007669"/>
    <property type="project" value="UniProtKB-KW"/>
</dbReference>
<evidence type="ECO:0000259" key="8">
    <source>
        <dbReference type="Pfam" id="PF18052"/>
    </source>
</evidence>
<dbReference type="CDD" id="cd14798">
    <property type="entry name" value="RX-CC_like"/>
    <property type="match status" value="1"/>
</dbReference>
<evidence type="ECO:0000256" key="2">
    <source>
        <dbReference type="ARBA" id="ARBA00022614"/>
    </source>
</evidence>
<evidence type="ECO:0000256" key="4">
    <source>
        <dbReference type="ARBA" id="ARBA00022741"/>
    </source>
</evidence>
<dbReference type="InterPro" id="IPR041118">
    <property type="entry name" value="Rx_N"/>
</dbReference>
<evidence type="ECO:0000313" key="12">
    <source>
        <dbReference type="Proteomes" id="UP001140206"/>
    </source>
</evidence>
<organism evidence="11 12">
    <name type="scientific">Rhynchospora pubera</name>
    <dbReference type="NCBI Taxonomy" id="906938"/>
    <lineage>
        <taxon>Eukaryota</taxon>
        <taxon>Viridiplantae</taxon>
        <taxon>Streptophyta</taxon>
        <taxon>Embryophyta</taxon>
        <taxon>Tracheophyta</taxon>
        <taxon>Spermatophyta</taxon>
        <taxon>Magnoliopsida</taxon>
        <taxon>Liliopsida</taxon>
        <taxon>Poales</taxon>
        <taxon>Cyperaceae</taxon>
        <taxon>Cyperoideae</taxon>
        <taxon>Rhynchosporeae</taxon>
        <taxon>Rhynchospora</taxon>
    </lineage>
</organism>
<evidence type="ECO:0000256" key="5">
    <source>
        <dbReference type="ARBA" id="ARBA00022821"/>
    </source>
</evidence>
<dbReference type="InterPro" id="IPR027417">
    <property type="entry name" value="P-loop_NTPase"/>
</dbReference>
<dbReference type="InterPro" id="IPR032675">
    <property type="entry name" value="LRR_dom_sf"/>
</dbReference>
<comment type="caution">
    <text evidence="11">The sequence shown here is derived from an EMBL/GenBank/DDBJ whole genome shotgun (WGS) entry which is preliminary data.</text>
</comment>
<feature type="domain" description="R13L1/DRL21-like LRR repeat region" evidence="10">
    <location>
        <begin position="797"/>
        <end position="963"/>
    </location>
</feature>
<dbReference type="Proteomes" id="UP001140206">
    <property type="component" value="Chromosome 3"/>
</dbReference>
<feature type="domain" description="Disease resistance protein winged helix" evidence="9">
    <location>
        <begin position="441"/>
        <end position="515"/>
    </location>
</feature>
<dbReference type="Gene3D" id="1.10.8.430">
    <property type="entry name" value="Helical domain of apoptotic protease-activating factors"/>
    <property type="match status" value="1"/>
</dbReference>
<dbReference type="PANTHER" id="PTHR36766:SF40">
    <property type="entry name" value="DISEASE RESISTANCE PROTEIN RGA3"/>
    <property type="match status" value="1"/>
</dbReference>
<keyword evidence="6" id="KW-0067">ATP-binding</keyword>
<dbReference type="EMBL" id="JAMFTS010000003">
    <property type="protein sequence ID" value="KAJ4781970.1"/>
    <property type="molecule type" value="Genomic_DNA"/>
</dbReference>
<evidence type="ECO:0000259" key="7">
    <source>
        <dbReference type="Pfam" id="PF00931"/>
    </source>
</evidence>
<comment type="similarity">
    <text evidence="1">Belongs to the disease resistance NB-LRR family.</text>
</comment>
<dbReference type="Pfam" id="PF25019">
    <property type="entry name" value="LRR_R13L1-DRL21"/>
    <property type="match status" value="1"/>
</dbReference>